<dbReference type="RefSeq" id="WP_229642829.1">
    <property type="nucleotide sequence ID" value="NZ_JADWDC010000107.1"/>
</dbReference>
<dbReference type="InterPro" id="IPR025477">
    <property type="entry name" value="DUF4327"/>
</dbReference>
<protein>
    <submittedName>
        <fullName evidence="1">DUF4327 family protein</fullName>
    </submittedName>
</protein>
<dbReference type="EMBL" id="JADWDC010000107">
    <property type="protein sequence ID" value="MCC0179730.1"/>
    <property type="molecule type" value="Genomic_DNA"/>
</dbReference>
<accession>A0A964BUG5</accession>
<organism evidence="1 2">
    <name type="scientific">Waterburya agarophytonicola KI4</name>
    <dbReference type="NCBI Taxonomy" id="2874699"/>
    <lineage>
        <taxon>Bacteria</taxon>
        <taxon>Bacillati</taxon>
        <taxon>Cyanobacteriota</taxon>
        <taxon>Cyanophyceae</taxon>
        <taxon>Pleurocapsales</taxon>
        <taxon>Hyellaceae</taxon>
        <taxon>Waterburya</taxon>
        <taxon>Waterburya agarophytonicola</taxon>
    </lineage>
</organism>
<evidence type="ECO:0000313" key="1">
    <source>
        <dbReference type="EMBL" id="MCC0179730.1"/>
    </source>
</evidence>
<evidence type="ECO:0000313" key="2">
    <source>
        <dbReference type="Proteomes" id="UP000729733"/>
    </source>
</evidence>
<name>A0A964BUG5_9CYAN</name>
<proteinExistence type="predicted"/>
<dbReference type="Proteomes" id="UP000729733">
    <property type="component" value="Unassembled WGS sequence"/>
</dbReference>
<gene>
    <name evidence="1" type="ORF">I4641_22565</name>
</gene>
<dbReference type="Pfam" id="PF14217">
    <property type="entry name" value="DUF4327"/>
    <property type="match status" value="1"/>
</dbReference>
<comment type="caution">
    <text evidence="1">The sequence shown here is derived from an EMBL/GenBank/DDBJ whole genome shotgun (WGS) entry which is preliminary data.</text>
</comment>
<sequence length="80" mass="9475">MFTILAISIPIKRYSLNIIKEEAYNLLEIGTITLDQPLRILCDYLPVQRRNEIECELESYDYLLRDRVRDLIGKVAWESD</sequence>
<keyword evidence="2" id="KW-1185">Reference proteome</keyword>
<reference evidence="1" key="1">
    <citation type="journal article" date="2021" name="Antonie Van Leeuwenhoek">
        <title>Draft genome and description of Waterburya agarophytonicola gen. nov. sp. nov. (Pleurocapsales, Cyanobacteria): a seaweed symbiont.</title>
        <authorList>
            <person name="Bonthond G."/>
            <person name="Shalygin S."/>
            <person name="Bayer T."/>
            <person name="Weinberger F."/>
        </authorList>
    </citation>
    <scope>NUCLEOTIDE SEQUENCE</scope>
    <source>
        <strain evidence="1">KI4</strain>
    </source>
</reference>
<dbReference type="AlphaFoldDB" id="A0A964BUG5"/>